<dbReference type="PROSITE" id="PS50011">
    <property type="entry name" value="PROTEIN_KINASE_DOM"/>
    <property type="match status" value="1"/>
</dbReference>
<feature type="compositionally biased region" description="Low complexity" evidence="8">
    <location>
        <begin position="473"/>
        <end position="489"/>
    </location>
</feature>
<dbReference type="SMART" id="SM00220">
    <property type="entry name" value="S_TKc"/>
    <property type="match status" value="1"/>
</dbReference>
<comment type="similarity">
    <text evidence="1">Belongs to the protein kinase superfamily. STE Ser/Thr protein kinase family. MAP kinase kinase kinase subfamily.</text>
</comment>
<keyword evidence="4 7" id="KW-0547">Nucleotide-binding</keyword>
<evidence type="ECO:0000256" key="4">
    <source>
        <dbReference type="ARBA" id="ARBA00022741"/>
    </source>
</evidence>
<feature type="binding site" evidence="7">
    <location>
        <position position="1249"/>
    </location>
    <ligand>
        <name>ATP</name>
        <dbReference type="ChEBI" id="CHEBI:30616"/>
    </ligand>
</feature>
<feature type="domain" description="Protein kinase" evidence="9">
    <location>
        <begin position="1220"/>
        <end position="1478"/>
    </location>
</feature>
<evidence type="ECO:0000259" key="9">
    <source>
        <dbReference type="PROSITE" id="PS50011"/>
    </source>
</evidence>
<dbReference type="SUPFAM" id="SSF56112">
    <property type="entry name" value="Protein kinase-like (PK-like)"/>
    <property type="match status" value="1"/>
</dbReference>
<dbReference type="Pfam" id="PF19431">
    <property type="entry name" value="MEKK4_N"/>
    <property type="match status" value="2"/>
</dbReference>
<dbReference type="InterPro" id="IPR017441">
    <property type="entry name" value="Protein_kinase_ATP_BS"/>
</dbReference>
<dbReference type="InterPro" id="IPR045801">
    <property type="entry name" value="MEKK4_N"/>
</dbReference>
<evidence type="ECO:0000256" key="6">
    <source>
        <dbReference type="ARBA" id="ARBA00022840"/>
    </source>
</evidence>
<dbReference type="InterPro" id="IPR050538">
    <property type="entry name" value="MAP_kinase_kinase_kinase"/>
</dbReference>
<dbReference type="Pfam" id="PF00069">
    <property type="entry name" value="Pkinase"/>
    <property type="match status" value="1"/>
</dbReference>
<dbReference type="PROSITE" id="PS00108">
    <property type="entry name" value="PROTEIN_KINASE_ST"/>
    <property type="match status" value="1"/>
</dbReference>
<dbReference type="PANTHER" id="PTHR48016">
    <property type="entry name" value="MAP KINASE KINASE KINASE SSK2-RELATED-RELATED"/>
    <property type="match status" value="1"/>
</dbReference>
<dbReference type="InterPro" id="IPR008271">
    <property type="entry name" value="Ser/Thr_kinase_AS"/>
</dbReference>
<evidence type="ECO:0000256" key="7">
    <source>
        <dbReference type="PROSITE-ProRule" id="PRU10141"/>
    </source>
</evidence>
<dbReference type="PANTHER" id="PTHR48016:SF32">
    <property type="entry name" value="MITOGEN-ACTIVATED PROTEIN KINASE KINASE KINASE 4"/>
    <property type="match status" value="1"/>
</dbReference>
<feature type="region of interest" description="Disordered" evidence="8">
    <location>
        <begin position="908"/>
        <end position="935"/>
    </location>
</feature>
<feature type="compositionally biased region" description="Basic and acidic residues" evidence="8">
    <location>
        <begin position="409"/>
        <end position="440"/>
    </location>
</feature>
<feature type="region of interest" description="Disordered" evidence="8">
    <location>
        <begin position="126"/>
        <end position="154"/>
    </location>
</feature>
<feature type="compositionally biased region" description="Basic and acidic residues" evidence="8">
    <location>
        <begin position="126"/>
        <end position="147"/>
    </location>
</feature>
<feature type="region of interest" description="Disordered" evidence="8">
    <location>
        <begin position="470"/>
        <end position="489"/>
    </location>
</feature>
<dbReference type="InterPro" id="IPR000719">
    <property type="entry name" value="Prot_kinase_dom"/>
</dbReference>
<evidence type="ECO:0000256" key="8">
    <source>
        <dbReference type="SAM" id="MobiDB-lite"/>
    </source>
</evidence>
<feature type="compositionally biased region" description="Low complexity" evidence="8">
    <location>
        <begin position="397"/>
        <end position="408"/>
    </location>
</feature>
<accession>A0ABN8L5H2</accession>
<keyword evidence="3" id="KW-0808">Transferase</keyword>
<dbReference type="PROSITE" id="PS00107">
    <property type="entry name" value="PROTEIN_KINASE_ATP"/>
    <property type="match status" value="1"/>
</dbReference>
<dbReference type="EMBL" id="OU963906">
    <property type="protein sequence ID" value="CAH2981579.1"/>
    <property type="molecule type" value="Genomic_DNA"/>
</dbReference>
<keyword evidence="5" id="KW-0418">Kinase</keyword>
<feature type="region of interest" description="Disordered" evidence="8">
    <location>
        <begin position="1128"/>
        <end position="1163"/>
    </location>
</feature>
<evidence type="ECO:0000313" key="10">
    <source>
        <dbReference type="EMBL" id="CAH2981579.1"/>
    </source>
</evidence>
<gene>
    <name evidence="10" type="ORF">CHILSU_LOCUS2106</name>
</gene>
<organism evidence="10 11">
    <name type="scientific">Chilo suppressalis</name>
    <name type="common">Asiatic rice borer moth</name>
    <dbReference type="NCBI Taxonomy" id="168631"/>
    <lineage>
        <taxon>Eukaryota</taxon>
        <taxon>Metazoa</taxon>
        <taxon>Ecdysozoa</taxon>
        <taxon>Arthropoda</taxon>
        <taxon>Hexapoda</taxon>
        <taxon>Insecta</taxon>
        <taxon>Pterygota</taxon>
        <taxon>Neoptera</taxon>
        <taxon>Endopterygota</taxon>
        <taxon>Lepidoptera</taxon>
        <taxon>Glossata</taxon>
        <taxon>Ditrysia</taxon>
        <taxon>Pyraloidea</taxon>
        <taxon>Crambidae</taxon>
        <taxon>Crambinae</taxon>
        <taxon>Chilo</taxon>
    </lineage>
</organism>
<keyword evidence="6 7" id="KW-0067">ATP-binding</keyword>
<sequence>MEPGVVDENFLNFDADHLQSIVSELTSEDDLTNIGSEFIVNKGLRFRKNESVPKIDVSSSIPDRLKKRASLKLYRARERDFKQDMSQTEHRADALPWMFPTPGRMPAVPTLVESCNRFMCLTSRLKSRETSDPDKPPDVPDEFRPQSEEELPESRVNFHKTFSMLINMGNNVEKGCRRTISREEQVWQNELKDLIWLELQANVAGRTLAQQDAYLCAQRNAVPTILQNIMEYKFVNSEKCQSRSSMLCTVEGSREDLTDCDRASGGCNSFQDAAQPGCLSFNCRNCTDAIGKAMREISTLLDSFDSAVELYPSSKAMTVEHPLIATNAFKNRLRAMCVWFNTALHMRLKVLAVRRMMRSLRLKGRRRDPCAAVSRQSSNGETSRHCQVRFNISGDPSSSSNSEASNHSEVSKESPKDDESIRDDTSKSNSDVETKDCEEKVVDDEVDSGISHGETSDRTGDATPEIVISDTKYGTADTTGSTDSGYSTGTLAECPRSPDVFELGALDDLTRLRLLDQCAVSPYREYHHEMLKTQGVRRCMMFINKLRKNVLHKVHITLEKPDSMPSDSFQEEETVRVFDDTKDLDKAEPPRDEELEKTNELRRYGSWSAECLAMRLPSYRNHFLLLSSICMEAVHDYLSLRLETRPERPSCLTVKQLIHELKEGLDISTEMRHDFVGNVGAALHGYDVTPSARRDLLLVLRTYDATVESVLKQYLSYLSLMSETEHMAKAWLQAEWAFTATLARRGRSAALLAPITFSEITCNQITRLLKEFKNKFDNLVQLEKSVQQTPNRYSAYVMCRAVQEVYARWREPLLQACAWARALCGRLARAHPPAFHAQRAAILDKLMSMREFTLKHTEIVLERTRIPDEELDLTEGLVTRVRELLLQMFKLGFELHKELYKLVQSPKPEARLRRERPASLQPLRPRQSVQPRRRRPETMIINQNINSMIHKELQRAVNEVPGRMTMPRRSLANSPPKITLRAKFSRSESIGEDAVFDDKMFDNYAENHQETCIERLLSGEENQQEQVQLRGGSVSDASAQSEEREWAAKVARAVIEFARCWMRFVVERCDRGRGLRPRWASQGLEFLMLACDPCNTKHLSEEEFEELKELMDGCISHVVGSRPRADVTLAPRPRHRLQSPSPSSPNSYSNLMTASPPSAEEQPAYQSLDHITHKKRVIRAVRLLEESRDEKLQEMKAVGRVLGAAVSSYEPRLKQVTFKWQRGLKIGAGTFGKVYTVVNTESGQLLAMKELSIGAGDRRALQRAANELQVLEGVIHPHLVRYYGCELHREEMLIFMELCVEGSLEALVATSGALAEQTVRRYTKQLLSAVQELHSRNIVHRDIKSGNIFLTNEGHCLKLGDFGCAVKIRANTTAPGELQGFVGTQAYMAPEVFMKSSGHGRAADIWSLGCVVTEMASGKRPFSEYDSNYQIMFVVGMGGRPEIPPSLSEEGTHFCTLCLTHDPDSRARASHLCLHHFLMVKNDDDCKCQPAYLIT</sequence>
<evidence type="ECO:0000256" key="1">
    <source>
        <dbReference type="ARBA" id="ARBA00006529"/>
    </source>
</evidence>
<evidence type="ECO:0000256" key="5">
    <source>
        <dbReference type="ARBA" id="ARBA00022777"/>
    </source>
</evidence>
<protein>
    <recommendedName>
        <fullName evidence="9">Protein kinase domain-containing protein</fullName>
    </recommendedName>
</protein>
<feature type="compositionally biased region" description="Low complexity" evidence="8">
    <location>
        <begin position="921"/>
        <end position="930"/>
    </location>
</feature>
<evidence type="ECO:0000256" key="3">
    <source>
        <dbReference type="ARBA" id="ARBA00022679"/>
    </source>
</evidence>
<evidence type="ECO:0000256" key="2">
    <source>
        <dbReference type="ARBA" id="ARBA00022527"/>
    </source>
</evidence>
<dbReference type="Proteomes" id="UP001153292">
    <property type="component" value="Chromosome 13"/>
</dbReference>
<keyword evidence="2" id="KW-0723">Serine/threonine-protein kinase</keyword>
<feature type="region of interest" description="Disordered" evidence="8">
    <location>
        <begin position="364"/>
        <end position="465"/>
    </location>
</feature>
<keyword evidence="11" id="KW-1185">Reference proteome</keyword>
<feature type="compositionally biased region" description="Low complexity" evidence="8">
    <location>
        <begin position="1139"/>
        <end position="1150"/>
    </location>
</feature>
<proteinExistence type="inferred from homology"/>
<evidence type="ECO:0000313" key="11">
    <source>
        <dbReference type="Proteomes" id="UP001153292"/>
    </source>
</evidence>
<dbReference type="Gene3D" id="1.10.510.10">
    <property type="entry name" value="Transferase(Phosphotransferase) domain 1"/>
    <property type="match status" value="1"/>
</dbReference>
<name>A0ABN8L5H2_CHISP</name>
<feature type="compositionally biased region" description="Basic and acidic residues" evidence="8">
    <location>
        <begin position="908"/>
        <end position="917"/>
    </location>
</feature>
<reference evidence="10" key="1">
    <citation type="submission" date="2021-12" db="EMBL/GenBank/DDBJ databases">
        <authorList>
            <person name="King R."/>
        </authorList>
    </citation>
    <scope>NUCLEOTIDE SEQUENCE</scope>
</reference>
<dbReference type="InterPro" id="IPR011009">
    <property type="entry name" value="Kinase-like_dom_sf"/>
</dbReference>